<protein>
    <recommendedName>
        <fullName evidence="4">6-bladed beta-propeller</fullName>
    </recommendedName>
</protein>
<dbReference type="EMBL" id="LFZX01000208">
    <property type="protein sequence ID" value="KNC65929.1"/>
    <property type="molecule type" value="Genomic_DNA"/>
</dbReference>
<accession>A0A0L0ENE5</accession>
<evidence type="ECO:0000313" key="2">
    <source>
        <dbReference type="EMBL" id="KNC65929.1"/>
    </source>
</evidence>
<name>A0A0L0ENE5_9GAMM</name>
<feature type="signal peptide" evidence="1">
    <location>
        <begin position="1"/>
        <end position="25"/>
    </location>
</feature>
<evidence type="ECO:0000256" key="1">
    <source>
        <dbReference type="SAM" id="SignalP"/>
    </source>
</evidence>
<evidence type="ECO:0008006" key="4">
    <source>
        <dbReference type="Google" id="ProtNLM"/>
    </source>
</evidence>
<reference evidence="3" key="1">
    <citation type="submission" date="2015-07" db="EMBL/GenBank/DDBJ databases">
        <title>Draft genome sequence of a Pseudoalteromonas rubra strain, OCN096, isolated from Kaneohe Bay, Oahu, Hawaii.</title>
        <authorList>
            <person name="Beurmann S."/>
            <person name="Ushijima B."/>
            <person name="Belcaid M."/>
            <person name="Callahan S.M."/>
            <person name="Aeby G.S."/>
        </authorList>
    </citation>
    <scope>NUCLEOTIDE SEQUENCE [LARGE SCALE GENOMIC DNA]</scope>
    <source>
        <strain evidence="3">OCN096</strain>
    </source>
</reference>
<keyword evidence="1" id="KW-0732">Signal</keyword>
<feature type="chain" id="PRO_5005538081" description="6-bladed beta-propeller" evidence="1">
    <location>
        <begin position="26"/>
        <end position="242"/>
    </location>
</feature>
<dbReference type="PATRIC" id="fig|43658.6.peg.1591"/>
<dbReference type="OrthoDB" id="6314547at2"/>
<evidence type="ECO:0000313" key="3">
    <source>
        <dbReference type="Proteomes" id="UP000036850"/>
    </source>
</evidence>
<dbReference type="Proteomes" id="UP000036850">
    <property type="component" value="Unassembled WGS sequence"/>
</dbReference>
<sequence>MERRTFLKTSSYLCASGVLPVSALAANSTSFTISEQDTQRLSKELLDTLALKAPKASIESPNGDIVEFSLNPAIARRYGSSLFVHFETSSEINIFDLSGNPSGTIKLPQGIDNLNDFAIEPSQQLLYLIERGHHSITVANFYGEKLAQIGEFGTEVVAQLNGPKNLTLDTQGHIHVLEMGTSSIKVFSNNGAFLYSYGRSRLGKKPQYRSLDGTQHILISGGTLDDRKWTFNIETRKFSALN</sequence>
<proteinExistence type="predicted"/>
<dbReference type="AlphaFoldDB" id="A0A0L0ENE5"/>
<gene>
    <name evidence="2" type="ORF">AC626_20105</name>
</gene>
<dbReference type="InterPro" id="IPR011042">
    <property type="entry name" value="6-blade_b-propeller_TolB-like"/>
</dbReference>
<dbReference type="Gene3D" id="2.120.10.30">
    <property type="entry name" value="TolB, C-terminal domain"/>
    <property type="match status" value="1"/>
</dbReference>
<dbReference type="SUPFAM" id="SSF101898">
    <property type="entry name" value="NHL repeat"/>
    <property type="match status" value="1"/>
</dbReference>
<organism evidence="2 3">
    <name type="scientific">Pseudoalteromonas rubra</name>
    <dbReference type="NCBI Taxonomy" id="43658"/>
    <lineage>
        <taxon>Bacteria</taxon>
        <taxon>Pseudomonadati</taxon>
        <taxon>Pseudomonadota</taxon>
        <taxon>Gammaproteobacteria</taxon>
        <taxon>Alteromonadales</taxon>
        <taxon>Pseudoalteromonadaceae</taxon>
        <taxon>Pseudoalteromonas</taxon>
    </lineage>
</organism>
<comment type="caution">
    <text evidence="2">The sequence shown here is derived from an EMBL/GenBank/DDBJ whole genome shotgun (WGS) entry which is preliminary data.</text>
</comment>